<sequence length="227" mass="26057">MSAPPNPNPYQSSQRFSSLNSFDLEDDEFELLFGEGPSQPVVEESLDEAPVEEVALCKAWINNFEDNKEGNGKKTNWFWTAVTAYLHRETGSMKRSYDAVNYKWKNRIRPKSTSDSSHIALNLNDEAADSGDEEIEESRPVGQYKTKRMGSTFDARSASSATTDTSLVHRLLSNFTHCETPLFSSRKDASIEYLRIKERELEMQDQRRREEAELERLKLAQAKKFEE</sequence>
<comment type="caution">
    <text evidence="2">The sequence shown here is derived from an EMBL/GenBank/DDBJ whole genome shotgun (WGS) entry which is preliminary data.</text>
</comment>
<feature type="region of interest" description="Disordered" evidence="1">
    <location>
        <begin position="110"/>
        <end position="159"/>
    </location>
</feature>
<evidence type="ECO:0000313" key="3">
    <source>
        <dbReference type="Proteomes" id="UP001151760"/>
    </source>
</evidence>
<keyword evidence="3" id="KW-1185">Reference proteome</keyword>
<reference evidence="2" key="1">
    <citation type="journal article" date="2022" name="Int. J. Mol. Sci.">
        <title>Draft Genome of Tanacetum Coccineum: Genomic Comparison of Closely Related Tanacetum-Family Plants.</title>
        <authorList>
            <person name="Yamashiro T."/>
            <person name="Shiraishi A."/>
            <person name="Nakayama K."/>
            <person name="Satake H."/>
        </authorList>
    </citation>
    <scope>NUCLEOTIDE SEQUENCE</scope>
</reference>
<name>A0ABQ5IDN5_9ASTR</name>
<dbReference type="Proteomes" id="UP001151760">
    <property type="component" value="Unassembled WGS sequence"/>
</dbReference>
<gene>
    <name evidence="2" type="ORF">Tco_1093751</name>
</gene>
<dbReference type="EMBL" id="BQNB010020656">
    <property type="protein sequence ID" value="GJT98233.1"/>
    <property type="molecule type" value="Genomic_DNA"/>
</dbReference>
<accession>A0ABQ5IDN5</accession>
<organism evidence="2 3">
    <name type="scientific">Tanacetum coccineum</name>
    <dbReference type="NCBI Taxonomy" id="301880"/>
    <lineage>
        <taxon>Eukaryota</taxon>
        <taxon>Viridiplantae</taxon>
        <taxon>Streptophyta</taxon>
        <taxon>Embryophyta</taxon>
        <taxon>Tracheophyta</taxon>
        <taxon>Spermatophyta</taxon>
        <taxon>Magnoliopsida</taxon>
        <taxon>eudicotyledons</taxon>
        <taxon>Gunneridae</taxon>
        <taxon>Pentapetalae</taxon>
        <taxon>asterids</taxon>
        <taxon>campanulids</taxon>
        <taxon>Asterales</taxon>
        <taxon>Asteraceae</taxon>
        <taxon>Asteroideae</taxon>
        <taxon>Anthemideae</taxon>
        <taxon>Anthemidinae</taxon>
        <taxon>Tanacetum</taxon>
    </lineage>
</organism>
<reference evidence="2" key="2">
    <citation type="submission" date="2022-01" db="EMBL/GenBank/DDBJ databases">
        <authorList>
            <person name="Yamashiro T."/>
            <person name="Shiraishi A."/>
            <person name="Satake H."/>
            <person name="Nakayama K."/>
        </authorList>
    </citation>
    <scope>NUCLEOTIDE SEQUENCE</scope>
</reference>
<proteinExistence type="predicted"/>
<feature type="compositionally biased region" description="Acidic residues" evidence="1">
    <location>
        <begin position="126"/>
        <end position="136"/>
    </location>
</feature>
<evidence type="ECO:0008006" key="4">
    <source>
        <dbReference type="Google" id="ProtNLM"/>
    </source>
</evidence>
<evidence type="ECO:0000256" key="1">
    <source>
        <dbReference type="SAM" id="MobiDB-lite"/>
    </source>
</evidence>
<evidence type="ECO:0000313" key="2">
    <source>
        <dbReference type="EMBL" id="GJT98233.1"/>
    </source>
</evidence>
<protein>
    <recommendedName>
        <fullName evidence="4">No apical meristem-associated C-terminal domain-containing protein</fullName>
    </recommendedName>
</protein>